<evidence type="ECO:0000259" key="1">
    <source>
        <dbReference type="PROSITE" id="PS50878"/>
    </source>
</evidence>
<dbReference type="PANTHER" id="PTHR33116">
    <property type="entry name" value="REVERSE TRANSCRIPTASE ZINC-BINDING DOMAIN-CONTAINING PROTEIN-RELATED-RELATED"/>
    <property type="match status" value="1"/>
</dbReference>
<dbReference type="EMBL" id="JARKNE010000004">
    <property type="protein sequence ID" value="KAK5835942.1"/>
    <property type="molecule type" value="Genomic_DNA"/>
</dbReference>
<dbReference type="PANTHER" id="PTHR33116:SF86">
    <property type="entry name" value="REVERSE TRANSCRIPTASE DOMAIN-CONTAINING PROTEIN"/>
    <property type="match status" value="1"/>
</dbReference>
<feature type="domain" description="Reverse transcriptase" evidence="1">
    <location>
        <begin position="1"/>
        <end position="235"/>
    </location>
</feature>
<evidence type="ECO:0000313" key="3">
    <source>
        <dbReference type="Proteomes" id="UP001358586"/>
    </source>
</evidence>
<dbReference type="Pfam" id="PF00078">
    <property type="entry name" value="RVT_1"/>
    <property type="match status" value="1"/>
</dbReference>
<dbReference type="CDD" id="cd01650">
    <property type="entry name" value="RT_nLTR_like"/>
    <property type="match status" value="1"/>
</dbReference>
<dbReference type="InterPro" id="IPR000477">
    <property type="entry name" value="RT_dom"/>
</dbReference>
<gene>
    <name evidence="2" type="ORF">PVK06_011666</name>
</gene>
<accession>A0ABR0QAD6</accession>
<proteinExistence type="predicted"/>
<dbReference type="Proteomes" id="UP001358586">
    <property type="component" value="Chromosome 4"/>
</dbReference>
<organism evidence="2 3">
    <name type="scientific">Gossypium arboreum</name>
    <name type="common">Tree cotton</name>
    <name type="synonym">Gossypium nanking</name>
    <dbReference type="NCBI Taxonomy" id="29729"/>
    <lineage>
        <taxon>Eukaryota</taxon>
        <taxon>Viridiplantae</taxon>
        <taxon>Streptophyta</taxon>
        <taxon>Embryophyta</taxon>
        <taxon>Tracheophyta</taxon>
        <taxon>Spermatophyta</taxon>
        <taxon>Magnoliopsida</taxon>
        <taxon>eudicotyledons</taxon>
        <taxon>Gunneridae</taxon>
        <taxon>Pentapetalae</taxon>
        <taxon>rosids</taxon>
        <taxon>malvids</taxon>
        <taxon>Malvales</taxon>
        <taxon>Malvaceae</taxon>
        <taxon>Malvoideae</taxon>
        <taxon>Gossypium</taxon>
    </lineage>
</organism>
<reference evidence="2 3" key="1">
    <citation type="submission" date="2023-03" db="EMBL/GenBank/DDBJ databases">
        <title>WGS of Gossypium arboreum.</title>
        <authorList>
            <person name="Yu D."/>
        </authorList>
    </citation>
    <scope>NUCLEOTIDE SEQUENCE [LARGE SCALE GENOMIC DNA]</scope>
    <source>
        <tissue evidence="2">Leaf</tissue>
    </source>
</reference>
<keyword evidence="3" id="KW-1185">Reference proteome</keyword>
<dbReference type="SUPFAM" id="SSF56672">
    <property type="entry name" value="DNA/RNA polymerases"/>
    <property type="match status" value="1"/>
</dbReference>
<sequence length="387" mass="44744">MKIIASRFKIIFPKIISQEQAGFIARRNITDNITIAQEVIHSMHGKNKKWMAIKIDLEKAYGRVHWDFIEKSIQVVGIPDYLHRVIMSAITIATMQVLWNGIPTEKFKPERGVRQGCLLSPYLFVLCMEWLGHSFQSSIASENWNPIKLPRSGPNLSHIFFEDDLVIFSKENIKHGILLKNILDQFCSFSGHYVNTRKTNIFFSKGVAEDLIDRLNRILGYQKVQELGKYLSIPLFHKRITKSTVQFVIEKVRSKLCNWDAKQLSLAGRLTLVQLVLLTIPNFFMQSMKIPKKVYEEIERLARQFIWGSNTGGRKLALVDWQTICQPCTFGGLRLRRLHEQNKSFLLKIGLNLISNQTALRTRVLRSKYGMKYAFPENLRKGNSFAL</sequence>
<name>A0ABR0QAD6_GOSAR</name>
<dbReference type="InterPro" id="IPR043502">
    <property type="entry name" value="DNA/RNA_pol_sf"/>
</dbReference>
<evidence type="ECO:0000313" key="2">
    <source>
        <dbReference type="EMBL" id="KAK5835942.1"/>
    </source>
</evidence>
<dbReference type="PROSITE" id="PS50878">
    <property type="entry name" value="RT_POL"/>
    <property type="match status" value="1"/>
</dbReference>
<comment type="caution">
    <text evidence="2">The sequence shown here is derived from an EMBL/GenBank/DDBJ whole genome shotgun (WGS) entry which is preliminary data.</text>
</comment>
<protein>
    <recommendedName>
        <fullName evidence="1">Reverse transcriptase domain-containing protein</fullName>
    </recommendedName>
</protein>